<name>A0A9W7L0W6_9STRA</name>
<keyword evidence="5" id="KW-1185">Reference proteome</keyword>
<evidence type="ECO:0000256" key="2">
    <source>
        <dbReference type="SAM" id="SignalP"/>
    </source>
</evidence>
<dbReference type="SMART" id="SM00955">
    <property type="entry name" value="RNB"/>
    <property type="match status" value="1"/>
</dbReference>
<dbReference type="OrthoDB" id="2285229at2759"/>
<feature type="signal peptide" evidence="2">
    <location>
        <begin position="1"/>
        <end position="22"/>
    </location>
</feature>
<dbReference type="Pfam" id="PF00773">
    <property type="entry name" value="RNB"/>
    <property type="match status" value="1"/>
</dbReference>
<proteinExistence type="predicted"/>
<dbReference type="GO" id="GO:0006402">
    <property type="term" value="P:mRNA catabolic process"/>
    <property type="evidence" value="ECO:0007669"/>
    <property type="project" value="TreeGrafter"/>
</dbReference>
<protein>
    <recommendedName>
        <fullName evidence="1">DIS3-like exonuclease 1</fullName>
    </recommendedName>
</protein>
<organism evidence="4 5">
    <name type="scientific">Triparma columacea</name>
    <dbReference type="NCBI Taxonomy" id="722753"/>
    <lineage>
        <taxon>Eukaryota</taxon>
        <taxon>Sar</taxon>
        <taxon>Stramenopiles</taxon>
        <taxon>Ochrophyta</taxon>
        <taxon>Bolidophyceae</taxon>
        <taxon>Parmales</taxon>
        <taxon>Triparmaceae</taxon>
        <taxon>Triparma</taxon>
    </lineage>
</organism>
<dbReference type="EMBL" id="BRYA01000506">
    <property type="protein sequence ID" value="GMI20178.1"/>
    <property type="molecule type" value="Genomic_DNA"/>
</dbReference>
<dbReference type="GO" id="GO:0000175">
    <property type="term" value="F:3'-5'-RNA exonuclease activity"/>
    <property type="evidence" value="ECO:0007669"/>
    <property type="project" value="TreeGrafter"/>
</dbReference>
<dbReference type="PANTHER" id="PTHR23355">
    <property type="entry name" value="RIBONUCLEASE"/>
    <property type="match status" value="1"/>
</dbReference>
<evidence type="ECO:0000313" key="5">
    <source>
        <dbReference type="Proteomes" id="UP001165065"/>
    </source>
</evidence>
<feature type="domain" description="RNB" evidence="3">
    <location>
        <begin position="257"/>
        <end position="592"/>
    </location>
</feature>
<dbReference type="AlphaFoldDB" id="A0A9W7L0W6"/>
<evidence type="ECO:0000256" key="1">
    <source>
        <dbReference type="ARBA" id="ARBA00016366"/>
    </source>
</evidence>
<gene>
    <name evidence="4" type="ORF">TrCOL_g5001</name>
</gene>
<sequence>MQIVLRFLLLLLCTTSFTPQRAFFLNPQQCIPRLHSTSSSDDATVDSPAVVWSEVFRRDFATLYRLPPPTAFDDDDDECGVLDEAECSQLEGVEKLARRLNKALRSGGGGRERPGVFRGIWRETLKGEEEEAPKQFPSKLKNIAATRVGINNFYSYVTSKSDLEFMEGLVEMGLGTVKKMGEEQMGKGEELLRKMKRKVSKKSAFDTLVLLSIWSPHECLPLLSLSYAIHPSPKILSAVNEAISNPTPDVDSDLGIRRDLRRTKCYTIDAGGSEIDDAVGVEVFNDEDGNIRRKYWIHIADAERWCFGCNPDLLEHAKERGSSIYLPTGSIGMFPRTMQSAMSLVAGRNTPALSMSLEIGENGEIVQDSIELAPSTIHVDYKLTYEDVDEMLAEGVGYREEWELGVLLQAAKLRRMYRIGRNATESLIDSPVPQGRIDVWMDRLCEQGVKVEVSCEEASYNAGLNGTAMGSGVIDVSDGRVLVTEMMIMAGEAMGKWCAERDIKVAYRNQPKPRFIERQVEYNFYKEMRKNDVGNGWPASWYVRRFMEPVEVGEERKGHAGLGLDEYVQWSSPIRRFSDLQVHATVKRHLRLKSIMDSTSPLPPSVTATDLGVHLSGVNDDVRGDLHDINWMDGRRGTGEGKRVMKEVSKYWMLEHLRREDKVYTATVLGNVPNVNQPKLPAYAVLIEDIGFETVYKSEAGELKVGARIRLRASEVDPKEMKVVWRMAG</sequence>
<dbReference type="PANTHER" id="PTHR23355:SF30">
    <property type="entry name" value="DIS3-LIKE EXONUCLEASE 1"/>
    <property type="match status" value="1"/>
</dbReference>
<dbReference type="InterPro" id="IPR012340">
    <property type="entry name" value="NA-bd_OB-fold"/>
</dbReference>
<dbReference type="Proteomes" id="UP001165065">
    <property type="component" value="Unassembled WGS sequence"/>
</dbReference>
<dbReference type="InterPro" id="IPR050180">
    <property type="entry name" value="RNR_Ribonuclease"/>
</dbReference>
<dbReference type="InterPro" id="IPR001900">
    <property type="entry name" value="RNase_II/R"/>
</dbReference>
<evidence type="ECO:0000259" key="3">
    <source>
        <dbReference type="SMART" id="SM00955"/>
    </source>
</evidence>
<feature type="chain" id="PRO_5040807636" description="DIS3-like exonuclease 1" evidence="2">
    <location>
        <begin position="23"/>
        <end position="729"/>
    </location>
</feature>
<reference evidence="5" key="1">
    <citation type="journal article" date="2023" name="Commun. Biol.">
        <title>Genome analysis of Parmales, the sister group of diatoms, reveals the evolutionary specialization of diatoms from phago-mixotrophs to photoautotrophs.</title>
        <authorList>
            <person name="Ban H."/>
            <person name="Sato S."/>
            <person name="Yoshikawa S."/>
            <person name="Yamada K."/>
            <person name="Nakamura Y."/>
            <person name="Ichinomiya M."/>
            <person name="Sato N."/>
            <person name="Blanc-Mathieu R."/>
            <person name="Endo H."/>
            <person name="Kuwata A."/>
            <person name="Ogata H."/>
        </authorList>
    </citation>
    <scope>NUCLEOTIDE SEQUENCE [LARGE SCALE GENOMIC DNA]</scope>
</reference>
<comment type="caution">
    <text evidence="4">The sequence shown here is derived from an EMBL/GenBank/DDBJ whole genome shotgun (WGS) entry which is preliminary data.</text>
</comment>
<keyword evidence="2" id="KW-0732">Signal</keyword>
<evidence type="ECO:0000313" key="4">
    <source>
        <dbReference type="EMBL" id="GMI20178.1"/>
    </source>
</evidence>
<accession>A0A9W7L0W6</accession>
<dbReference type="SUPFAM" id="SSF50249">
    <property type="entry name" value="Nucleic acid-binding proteins"/>
    <property type="match status" value="1"/>
</dbReference>
<dbReference type="GO" id="GO:0003723">
    <property type="term" value="F:RNA binding"/>
    <property type="evidence" value="ECO:0007669"/>
    <property type="project" value="InterPro"/>
</dbReference>